<feature type="domain" description="Mycothiol-dependent maleylpyruvate isomerase metal-binding" evidence="1">
    <location>
        <begin position="20"/>
        <end position="143"/>
    </location>
</feature>
<dbReference type="InterPro" id="IPR034660">
    <property type="entry name" value="DinB/YfiT-like"/>
</dbReference>
<dbReference type="Gene3D" id="1.20.120.450">
    <property type="entry name" value="dinb family like domain"/>
    <property type="match status" value="1"/>
</dbReference>
<dbReference type="InterPro" id="IPR024344">
    <property type="entry name" value="MDMPI_metal-binding"/>
</dbReference>
<evidence type="ECO:0000313" key="3">
    <source>
        <dbReference type="Proteomes" id="UP001500804"/>
    </source>
</evidence>
<evidence type="ECO:0000259" key="1">
    <source>
        <dbReference type="Pfam" id="PF11716"/>
    </source>
</evidence>
<dbReference type="Proteomes" id="UP001500804">
    <property type="component" value="Unassembled WGS sequence"/>
</dbReference>
<accession>A0ABP9NQJ3</accession>
<evidence type="ECO:0000313" key="2">
    <source>
        <dbReference type="EMBL" id="GAA5131566.1"/>
    </source>
</evidence>
<sequence length="259" mass="28233">MEDRGMRQVPDRNGGITDPAMAALIGSLSRLEPTAPTWCAGWSAHSIAAHITGAAQERADLIEEHLAGLPGRATRSWEEREAPLRELDGQVLRDRLLIEATRFERNVAAMDPEDALEYTGWTMTAGRMRAHSHSEAALHRWDLVGDDALSRMFMSEPRLTDHALAAFAAIPALNEAQRWSTAAFSVGSFRLRSAGLDDVLIRRGSAPLLVPQATAAPADPVVELDVADRLLVLWGRVPPELRPAGGPVDVDQLVEHLLP</sequence>
<name>A0ABP9NQJ3_9PSEU</name>
<reference evidence="3" key="1">
    <citation type="journal article" date="2019" name="Int. J. Syst. Evol. Microbiol.">
        <title>The Global Catalogue of Microorganisms (GCM) 10K type strain sequencing project: providing services to taxonomists for standard genome sequencing and annotation.</title>
        <authorList>
            <consortium name="The Broad Institute Genomics Platform"/>
            <consortium name="The Broad Institute Genome Sequencing Center for Infectious Disease"/>
            <person name="Wu L."/>
            <person name="Ma J."/>
        </authorList>
    </citation>
    <scope>NUCLEOTIDE SEQUENCE [LARGE SCALE GENOMIC DNA]</scope>
    <source>
        <strain evidence="3">JCM 18302</strain>
    </source>
</reference>
<comment type="caution">
    <text evidence="2">The sequence shown here is derived from an EMBL/GenBank/DDBJ whole genome shotgun (WGS) entry which is preliminary data.</text>
</comment>
<gene>
    <name evidence="2" type="ORF">GCM10023320_54950</name>
</gene>
<dbReference type="SUPFAM" id="SSF109854">
    <property type="entry name" value="DinB/YfiT-like putative metalloenzymes"/>
    <property type="match status" value="1"/>
</dbReference>
<dbReference type="EMBL" id="BAABJO010000024">
    <property type="protein sequence ID" value="GAA5131566.1"/>
    <property type="molecule type" value="Genomic_DNA"/>
</dbReference>
<keyword evidence="3" id="KW-1185">Reference proteome</keyword>
<dbReference type="Pfam" id="PF11716">
    <property type="entry name" value="MDMPI_N"/>
    <property type="match status" value="1"/>
</dbReference>
<protein>
    <recommendedName>
        <fullName evidence="1">Mycothiol-dependent maleylpyruvate isomerase metal-binding domain-containing protein</fullName>
    </recommendedName>
</protein>
<organism evidence="2 3">
    <name type="scientific">Pseudonocardia adelaidensis</name>
    <dbReference type="NCBI Taxonomy" id="648754"/>
    <lineage>
        <taxon>Bacteria</taxon>
        <taxon>Bacillati</taxon>
        <taxon>Actinomycetota</taxon>
        <taxon>Actinomycetes</taxon>
        <taxon>Pseudonocardiales</taxon>
        <taxon>Pseudonocardiaceae</taxon>
        <taxon>Pseudonocardia</taxon>
    </lineage>
</organism>
<proteinExistence type="predicted"/>